<organism evidence="9 10">
    <name type="scientific">Fructobacillus fructosus</name>
    <dbReference type="NCBI Taxonomy" id="1631"/>
    <lineage>
        <taxon>Bacteria</taxon>
        <taxon>Bacillati</taxon>
        <taxon>Bacillota</taxon>
        <taxon>Bacilli</taxon>
        <taxon>Lactobacillales</taxon>
        <taxon>Lactobacillaceae</taxon>
        <taxon>Fructobacillus</taxon>
    </lineage>
</organism>
<dbReference type="Gene3D" id="1.10.287.830">
    <property type="entry name" value="putative peptidase helix hairpin domain like"/>
    <property type="match status" value="1"/>
</dbReference>
<evidence type="ECO:0000313" key="9">
    <source>
        <dbReference type="EMBL" id="CAK1238335.1"/>
    </source>
</evidence>
<dbReference type="Pfam" id="PF01432">
    <property type="entry name" value="Peptidase_M3"/>
    <property type="match status" value="1"/>
</dbReference>
<dbReference type="CDD" id="cd09608">
    <property type="entry name" value="M3B_PepF"/>
    <property type="match status" value="1"/>
</dbReference>
<keyword evidence="2 6" id="KW-0479">Metal-binding</keyword>
<evidence type="ECO:0000256" key="3">
    <source>
        <dbReference type="ARBA" id="ARBA00022801"/>
    </source>
</evidence>
<dbReference type="PANTHER" id="PTHR11804">
    <property type="entry name" value="PROTEASE M3 THIMET OLIGOPEPTIDASE-RELATED"/>
    <property type="match status" value="1"/>
</dbReference>
<name>A0ABN9YQB4_9LACO</name>
<dbReference type="InterPro" id="IPR045090">
    <property type="entry name" value="Pept_M3A_M3B"/>
</dbReference>
<comment type="similarity">
    <text evidence="6">Belongs to the peptidase M3B family.</text>
</comment>
<dbReference type="Gene3D" id="1.10.1370.20">
    <property type="entry name" value="Oligoendopeptidase f, C-terminal domain"/>
    <property type="match status" value="1"/>
</dbReference>
<feature type="domain" description="Oligopeptidase F N-terminal" evidence="8">
    <location>
        <begin position="126"/>
        <end position="194"/>
    </location>
</feature>
<dbReference type="InterPro" id="IPR001567">
    <property type="entry name" value="Pept_M3A_M3B_dom"/>
</dbReference>
<evidence type="ECO:0000256" key="1">
    <source>
        <dbReference type="ARBA" id="ARBA00022670"/>
    </source>
</evidence>
<dbReference type="InterPro" id="IPR013647">
    <property type="entry name" value="OligopepF_N_dom"/>
</dbReference>
<evidence type="ECO:0000256" key="6">
    <source>
        <dbReference type="RuleBase" id="RU368091"/>
    </source>
</evidence>
<keyword evidence="1 6" id="KW-0645">Protease</keyword>
<evidence type="ECO:0000259" key="8">
    <source>
        <dbReference type="Pfam" id="PF08439"/>
    </source>
</evidence>
<dbReference type="InterPro" id="IPR004438">
    <property type="entry name" value="Peptidase_M3B"/>
</dbReference>
<dbReference type="EC" id="3.4.24.-" evidence="6"/>
<keyword evidence="4 6" id="KW-0862">Zinc</keyword>
<reference evidence="9 10" key="1">
    <citation type="submission" date="2023-10" db="EMBL/GenBank/DDBJ databases">
        <authorList>
            <person name="Botero Cardona J."/>
        </authorList>
    </citation>
    <scope>NUCLEOTIDE SEQUENCE [LARGE SCALE GENOMIC DNA]</scope>
    <source>
        <strain evidence="9 10">R-54839</strain>
    </source>
</reference>
<comment type="cofactor">
    <cofactor evidence="6">
        <name>Zn(2+)</name>
        <dbReference type="ChEBI" id="CHEBI:29105"/>
    </cofactor>
    <text evidence="6">Binds 1 zinc ion.</text>
</comment>
<evidence type="ECO:0000259" key="7">
    <source>
        <dbReference type="Pfam" id="PF01432"/>
    </source>
</evidence>
<evidence type="ECO:0000256" key="2">
    <source>
        <dbReference type="ARBA" id="ARBA00022723"/>
    </source>
</evidence>
<gene>
    <name evidence="9" type="ORF">R54839_PPFHFPJH_00774</name>
</gene>
<comment type="caution">
    <text evidence="9">The sequence shown here is derived from an EMBL/GenBank/DDBJ whole genome shotgun (WGS) entry which is preliminary data.</text>
</comment>
<dbReference type="InterPro" id="IPR042088">
    <property type="entry name" value="OligoPept_F_C"/>
</dbReference>
<keyword evidence="3 6" id="KW-0378">Hydrolase</keyword>
<comment type="function">
    <text evidence="6">Has oligopeptidase activity and degrades a variety of small bioactive peptides.</text>
</comment>
<keyword evidence="10" id="KW-1185">Reference proteome</keyword>
<evidence type="ECO:0000313" key="10">
    <source>
        <dbReference type="Proteomes" id="UP001314261"/>
    </source>
</evidence>
<dbReference type="Gene3D" id="1.20.140.70">
    <property type="entry name" value="Oligopeptidase f, N-terminal domain"/>
    <property type="match status" value="1"/>
</dbReference>
<evidence type="ECO:0000256" key="4">
    <source>
        <dbReference type="ARBA" id="ARBA00022833"/>
    </source>
</evidence>
<dbReference type="Proteomes" id="UP001314261">
    <property type="component" value="Unassembled WGS sequence"/>
</dbReference>
<sequence length="608" mass="68769">MLNWRKAKKGVPTMGQITREELPEELTWDLTSVFESDDAYQKAFDQLIAELPNLADYQGHLADSAESLLAGLEEDLRIERAFEKLFVYAHQKFDQDTANSKYAGMNAQVQDLLAQVSSATAFFQPEVLAMDETKLSAYLQQPELKPYQHFFDVLLSEKEHTLPADQEALLAGASTVMSSAEQTFSVLDNADIDFGDVMDENGEIKELTNGLYAIMLRSKNPAQRKEAFQALYNAYMALQNTFASTLSATVKKHNFLAKVRYYQSAQEAAVTSNQIPVTVYQTLASKVNDHLNLLHRYVALRKQVLGQKELHNYDLYVSLVDDVDFPVTYEKAQEIALAALAPLGEDYLAVVRKAFAERWIDVVENKGKRSGAYSGGAYDTNPYILLNWQDTLDNVYTLVHEMGHTVHSYMTRHNQPYYYGDYPIFLAEIASTTNESLLTDYLLKKTDDDKVKAYVLNQYLDGFKGTVFRQTQFAEFEAWIHEQDAAGQPLTADTMSDYYGALNQKFYGPDVAADPEIAYEWTRIPHFYYNFYVYQYATGEAAATSLAQGVLENNQAESYKEYLKAGSSANPLDVMRKAGVNMEKGDYLDAAFAVFAERLQQLETLLKK</sequence>
<dbReference type="Pfam" id="PF08439">
    <property type="entry name" value="Peptidase_M3_N"/>
    <property type="match status" value="1"/>
</dbReference>
<dbReference type="NCBIfam" id="TIGR00181">
    <property type="entry name" value="pepF"/>
    <property type="match status" value="1"/>
</dbReference>
<protein>
    <recommendedName>
        <fullName evidence="6">Oligopeptidase F</fullName>
        <ecNumber evidence="6">3.4.24.-</ecNumber>
    </recommendedName>
</protein>
<accession>A0ABN9YQB4</accession>
<evidence type="ECO:0000256" key="5">
    <source>
        <dbReference type="ARBA" id="ARBA00023049"/>
    </source>
</evidence>
<keyword evidence="5 6" id="KW-0482">Metalloprotease</keyword>
<dbReference type="PANTHER" id="PTHR11804:SF84">
    <property type="entry name" value="SACCHAROLYSIN"/>
    <property type="match status" value="1"/>
</dbReference>
<feature type="domain" description="Peptidase M3A/M3B catalytic" evidence="7">
    <location>
        <begin position="214"/>
        <end position="593"/>
    </location>
</feature>
<dbReference type="EMBL" id="CAUZLR010000004">
    <property type="protein sequence ID" value="CAK1238335.1"/>
    <property type="molecule type" value="Genomic_DNA"/>
</dbReference>
<proteinExistence type="inferred from homology"/>
<dbReference type="SUPFAM" id="SSF55486">
    <property type="entry name" value="Metalloproteases ('zincins'), catalytic domain"/>
    <property type="match status" value="1"/>
</dbReference>